<protein>
    <submittedName>
        <fullName evidence="1">Uncharacterized protein</fullName>
    </submittedName>
</protein>
<evidence type="ECO:0000313" key="1">
    <source>
        <dbReference type="EMBL" id="MBB2184771.1"/>
    </source>
</evidence>
<proteinExistence type="predicted"/>
<keyword evidence="2" id="KW-1185">Reference proteome</keyword>
<comment type="caution">
    <text evidence="1">The sequence shown here is derived from an EMBL/GenBank/DDBJ whole genome shotgun (WGS) entry which is preliminary data.</text>
</comment>
<sequence>MAKDYTDKLKNVSEKFFTGIQPTQETHNIQEEHEVQEVYEAQQVQQTQGKKGFKMQRINMAFTPDNIDFIRIMAKIKGQTMTQFVNSILDQEREAKEEVYQEAKKLIEKL</sequence>
<gene>
    <name evidence="1" type="ORF">H0486_18100</name>
</gene>
<accession>A0A839K7Z1</accession>
<dbReference type="EMBL" id="JACEGA010000002">
    <property type="protein sequence ID" value="MBB2184771.1"/>
    <property type="molecule type" value="Genomic_DNA"/>
</dbReference>
<name>A0A839K7Z1_9FIRM</name>
<dbReference type="Proteomes" id="UP000574276">
    <property type="component" value="Unassembled WGS sequence"/>
</dbReference>
<evidence type="ECO:0000313" key="2">
    <source>
        <dbReference type="Proteomes" id="UP000574276"/>
    </source>
</evidence>
<reference evidence="1 2" key="1">
    <citation type="submission" date="2020-07" db="EMBL/GenBank/DDBJ databases">
        <title>Characterization and genome sequencing of isolate MD1, a novel member within the family Lachnospiraceae.</title>
        <authorList>
            <person name="Rettenmaier R."/>
            <person name="Di Bello L."/>
            <person name="Zinser C."/>
            <person name="Scheitz K."/>
            <person name="Liebl W."/>
            <person name="Zverlov V."/>
        </authorList>
    </citation>
    <scope>NUCLEOTIDE SEQUENCE [LARGE SCALE GENOMIC DNA]</scope>
    <source>
        <strain evidence="1 2">MD1</strain>
    </source>
</reference>
<organism evidence="1 2">
    <name type="scientific">Variimorphobacter saccharofermentans</name>
    <dbReference type="NCBI Taxonomy" id="2755051"/>
    <lineage>
        <taxon>Bacteria</taxon>
        <taxon>Bacillati</taxon>
        <taxon>Bacillota</taxon>
        <taxon>Clostridia</taxon>
        <taxon>Lachnospirales</taxon>
        <taxon>Lachnospiraceae</taxon>
        <taxon>Variimorphobacter</taxon>
    </lineage>
</organism>
<dbReference type="AlphaFoldDB" id="A0A839K7Z1"/>
<dbReference type="RefSeq" id="WP_228354479.1">
    <property type="nucleotide sequence ID" value="NZ_JACEGA010000002.1"/>
</dbReference>